<evidence type="ECO:0000313" key="2">
    <source>
        <dbReference type="Proteomes" id="UP000789702"/>
    </source>
</evidence>
<proteinExistence type="predicted"/>
<name>A0ACA9QKC2_9GLOM</name>
<feature type="non-terminal residue" evidence="1">
    <location>
        <position position="1"/>
    </location>
</feature>
<reference evidence="1" key="1">
    <citation type="submission" date="2021-06" db="EMBL/GenBank/DDBJ databases">
        <authorList>
            <person name="Kallberg Y."/>
            <person name="Tangrot J."/>
            <person name="Rosling A."/>
        </authorList>
    </citation>
    <scope>NUCLEOTIDE SEQUENCE</scope>
    <source>
        <strain evidence="1">IL203A</strain>
    </source>
</reference>
<sequence>PSFGINDQGMKNNLKRWHYSQRAYDVQIKTSTGRFSIDEYE</sequence>
<dbReference type="EMBL" id="CAJVPU010046606">
    <property type="protein sequence ID" value="CAG8751974.1"/>
    <property type="molecule type" value="Genomic_DNA"/>
</dbReference>
<protein>
    <submittedName>
        <fullName evidence="1">16286_t:CDS:1</fullName>
    </submittedName>
</protein>
<gene>
    <name evidence="1" type="ORF">DHETER_LOCUS14696</name>
</gene>
<feature type="non-terminal residue" evidence="1">
    <location>
        <position position="41"/>
    </location>
</feature>
<comment type="caution">
    <text evidence="1">The sequence shown here is derived from an EMBL/GenBank/DDBJ whole genome shotgun (WGS) entry which is preliminary data.</text>
</comment>
<dbReference type="Proteomes" id="UP000789702">
    <property type="component" value="Unassembled WGS sequence"/>
</dbReference>
<organism evidence="1 2">
    <name type="scientific">Dentiscutata heterogama</name>
    <dbReference type="NCBI Taxonomy" id="1316150"/>
    <lineage>
        <taxon>Eukaryota</taxon>
        <taxon>Fungi</taxon>
        <taxon>Fungi incertae sedis</taxon>
        <taxon>Mucoromycota</taxon>
        <taxon>Glomeromycotina</taxon>
        <taxon>Glomeromycetes</taxon>
        <taxon>Diversisporales</taxon>
        <taxon>Gigasporaceae</taxon>
        <taxon>Dentiscutata</taxon>
    </lineage>
</organism>
<keyword evidence="2" id="KW-1185">Reference proteome</keyword>
<evidence type="ECO:0000313" key="1">
    <source>
        <dbReference type="EMBL" id="CAG8751974.1"/>
    </source>
</evidence>
<accession>A0ACA9QKC2</accession>